<organism evidence="1 2">
    <name type="scientific">Anoxybacteroides voinovskiense</name>
    <dbReference type="NCBI Taxonomy" id="230470"/>
    <lineage>
        <taxon>Bacteria</taxon>
        <taxon>Bacillati</taxon>
        <taxon>Bacillota</taxon>
        <taxon>Bacilli</taxon>
        <taxon>Bacillales</taxon>
        <taxon>Anoxybacillaceae</taxon>
        <taxon>Anoxybacteroides</taxon>
    </lineage>
</organism>
<dbReference type="AlphaFoldDB" id="A0A840DVS8"/>
<dbReference type="RefSeq" id="WP_183186128.1">
    <property type="nucleotide sequence ID" value="NZ_BMNP01000053.1"/>
</dbReference>
<sequence>MEMVTVRYLSFPSVTDGISGFYEYVHDQRCAQPSKRYERGWCHTEGEELDELALKVGFMTREKFAQERRRQGKTSWKNAYATELSVVVGKVLEQKGILWNVNGVDVLFRCPQGEFVTWFTKKEKNRTFDSSSPSSVEMMNSERFVEMRTYTFKRGLLVVLLAADEPIDLENEEAVQFAAHIAKEKGYFYFLEKEDYTRLYGQNDLAERCFFFGKSKNVPITPEILFKIRRDRER</sequence>
<reference evidence="1 2" key="1">
    <citation type="submission" date="2020-08" db="EMBL/GenBank/DDBJ databases">
        <title>Genomic Encyclopedia of Type Strains, Phase IV (KMG-IV): sequencing the most valuable type-strain genomes for metagenomic binning, comparative biology and taxonomic classification.</title>
        <authorList>
            <person name="Goeker M."/>
        </authorList>
    </citation>
    <scope>NUCLEOTIDE SEQUENCE [LARGE SCALE GENOMIC DNA]</scope>
    <source>
        <strain evidence="1 2">DSM 17075</strain>
    </source>
</reference>
<protein>
    <submittedName>
        <fullName evidence="1">Uncharacterized protein</fullName>
    </submittedName>
</protein>
<dbReference type="Proteomes" id="UP000559598">
    <property type="component" value="Unassembled WGS sequence"/>
</dbReference>
<dbReference type="EMBL" id="JACIDE010000045">
    <property type="protein sequence ID" value="MBB4075675.1"/>
    <property type="molecule type" value="Genomic_DNA"/>
</dbReference>
<keyword evidence="2" id="KW-1185">Reference proteome</keyword>
<accession>A0A840DVS8</accession>
<comment type="caution">
    <text evidence="1">The sequence shown here is derived from an EMBL/GenBank/DDBJ whole genome shotgun (WGS) entry which is preliminary data.</text>
</comment>
<proteinExistence type="predicted"/>
<gene>
    <name evidence="1" type="ORF">GGR02_003529</name>
</gene>
<evidence type="ECO:0000313" key="1">
    <source>
        <dbReference type="EMBL" id="MBB4075675.1"/>
    </source>
</evidence>
<name>A0A840DVS8_9BACL</name>
<evidence type="ECO:0000313" key="2">
    <source>
        <dbReference type="Proteomes" id="UP000559598"/>
    </source>
</evidence>